<dbReference type="GO" id="GO:0004177">
    <property type="term" value="F:aminopeptidase activity"/>
    <property type="evidence" value="ECO:0007669"/>
    <property type="project" value="UniProtKB-KW"/>
</dbReference>
<evidence type="ECO:0000256" key="5">
    <source>
        <dbReference type="ARBA" id="ARBA00022729"/>
    </source>
</evidence>
<evidence type="ECO:0000256" key="2">
    <source>
        <dbReference type="ARBA" id="ARBA00022438"/>
    </source>
</evidence>
<dbReference type="Pfam" id="PF02225">
    <property type="entry name" value="PA"/>
    <property type="match status" value="1"/>
</dbReference>
<dbReference type="GO" id="GO:0006508">
    <property type="term" value="P:proteolysis"/>
    <property type="evidence" value="ECO:0007669"/>
    <property type="project" value="UniProtKB-KW"/>
</dbReference>
<dbReference type="SUPFAM" id="SSF53187">
    <property type="entry name" value="Zn-dependent exopeptidases"/>
    <property type="match status" value="1"/>
</dbReference>
<keyword evidence="7" id="KW-0862">Zinc</keyword>
<dbReference type="PANTHER" id="PTHR12147:SF26">
    <property type="entry name" value="PEPTIDASE M28 DOMAIN-CONTAINING PROTEIN"/>
    <property type="match status" value="1"/>
</dbReference>
<keyword evidence="3" id="KW-0645">Protease</keyword>
<dbReference type="CDD" id="cd03876">
    <property type="entry name" value="M28_SGAP_like"/>
    <property type="match status" value="1"/>
</dbReference>
<keyword evidence="13" id="KW-1185">Reference proteome</keyword>
<evidence type="ECO:0000256" key="3">
    <source>
        <dbReference type="ARBA" id="ARBA00022670"/>
    </source>
</evidence>
<dbReference type="GO" id="GO:0046872">
    <property type="term" value="F:metal ion binding"/>
    <property type="evidence" value="ECO:0007669"/>
    <property type="project" value="UniProtKB-KW"/>
</dbReference>
<sequence length="505" mass="52783">MRKLIIPTVAMTLIALTPLPASALDNVNSKKFRDGVTVAGIMQHERALQRIANDNGGTRASGTPGYLASANYVARTLRDAGYSVRRQEFTFPFYRELAPAQLTQVSPTPKTYETGTYDFSGSGDVTGTIVPTNDIVIPPGPVAGSSNSGCEASDFTPASPTEPQIALIQRGTCFFQVKVENAIAAGYDAVIFFNEGQPGRDELFIGSLSAPQPIPAVGLSFADGAALYQQLQGGAVTMRVVTSTEVDAAAKTWNIIADSPGGDADRTIVVGAHLDSVIEGPGINDNGSGTSTILEIAEQLTAQNVKLKQKVRFAFWGAEELGTIGSEYYVNNLSDAAFAKIYANLNFDMVGSPNYVRFVYDGDGSATGTAGPPGSAEIEGIFNDYFAAQGLAADPTEFNGRSDYGAFIAAGIPAGGLFSGAEGIKTPEQAAVYGGQAGVAYDVCYHQACDTTVNLNTNALNELGDAAAHAVLTLGVTKTGLFPDGSRRARSAPPSFDHKGGQAVR</sequence>
<dbReference type="Gene3D" id="3.40.630.10">
    <property type="entry name" value="Zn peptidases"/>
    <property type="match status" value="1"/>
</dbReference>
<feature type="region of interest" description="Disordered" evidence="8">
    <location>
        <begin position="483"/>
        <end position="505"/>
    </location>
</feature>
<dbReference type="SUPFAM" id="SSF52025">
    <property type="entry name" value="PA domain"/>
    <property type="match status" value="1"/>
</dbReference>
<name>A0A8J3YSE4_9ACTN</name>
<feature type="signal peptide" evidence="9">
    <location>
        <begin position="1"/>
        <end position="23"/>
    </location>
</feature>
<reference evidence="12" key="1">
    <citation type="submission" date="2021-01" db="EMBL/GenBank/DDBJ databases">
        <title>Whole genome shotgun sequence of Virgisporangium aliadipatigenens NBRC 105644.</title>
        <authorList>
            <person name="Komaki H."/>
            <person name="Tamura T."/>
        </authorList>
    </citation>
    <scope>NUCLEOTIDE SEQUENCE</scope>
    <source>
        <strain evidence="12">NBRC 105644</strain>
    </source>
</reference>
<dbReference type="InterPro" id="IPR003137">
    <property type="entry name" value="PA_domain"/>
</dbReference>
<protein>
    <submittedName>
        <fullName evidence="12">Aminopeptidase</fullName>
    </submittedName>
</protein>
<evidence type="ECO:0000313" key="12">
    <source>
        <dbReference type="EMBL" id="GIJ49563.1"/>
    </source>
</evidence>
<dbReference type="GO" id="GO:0008235">
    <property type="term" value="F:metalloexopeptidase activity"/>
    <property type="evidence" value="ECO:0007669"/>
    <property type="project" value="InterPro"/>
</dbReference>
<dbReference type="EMBL" id="BOPF01000028">
    <property type="protein sequence ID" value="GIJ49563.1"/>
    <property type="molecule type" value="Genomic_DNA"/>
</dbReference>
<keyword evidence="6" id="KW-0378">Hydrolase</keyword>
<evidence type="ECO:0000259" key="10">
    <source>
        <dbReference type="Pfam" id="PF02225"/>
    </source>
</evidence>
<evidence type="ECO:0000256" key="9">
    <source>
        <dbReference type="SAM" id="SignalP"/>
    </source>
</evidence>
<evidence type="ECO:0000256" key="8">
    <source>
        <dbReference type="SAM" id="MobiDB-lite"/>
    </source>
</evidence>
<gene>
    <name evidence="12" type="primary">lap</name>
    <name evidence="12" type="ORF">Val02_64490</name>
</gene>
<dbReference type="InterPro" id="IPR007484">
    <property type="entry name" value="Peptidase_M28"/>
</dbReference>
<dbReference type="PANTHER" id="PTHR12147">
    <property type="entry name" value="METALLOPEPTIDASE M28 FAMILY MEMBER"/>
    <property type="match status" value="1"/>
</dbReference>
<dbReference type="AlphaFoldDB" id="A0A8J3YSE4"/>
<dbReference type="Pfam" id="PF04389">
    <property type="entry name" value="Peptidase_M28"/>
    <property type="match status" value="1"/>
</dbReference>
<keyword evidence="4" id="KW-0479">Metal-binding</keyword>
<evidence type="ECO:0000313" key="13">
    <source>
        <dbReference type="Proteomes" id="UP000619260"/>
    </source>
</evidence>
<evidence type="ECO:0000256" key="6">
    <source>
        <dbReference type="ARBA" id="ARBA00022801"/>
    </source>
</evidence>
<evidence type="ECO:0000259" key="11">
    <source>
        <dbReference type="Pfam" id="PF04389"/>
    </source>
</evidence>
<dbReference type="Gene3D" id="3.50.30.30">
    <property type="match status" value="1"/>
</dbReference>
<keyword evidence="5 9" id="KW-0732">Signal</keyword>
<organism evidence="12 13">
    <name type="scientific">Virgisporangium aliadipatigenens</name>
    <dbReference type="NCBI Taxonomy" id="741659"/>
    <lineage>
        <taxon>Bacteria</taxon>
        <taxon>Bacillati</taxon>
        <taxon>Actinomycetota</taxon>
        <taxon>Actinomycetes</taxon>
        <taxon>Micromonosporales</taxon>
        <taxon>Micromonosporaceae</taxon>
        <taxon>Virgisporangium</taxon>
    </lineage>
</organism>
<evidence type="ECO:0000256" key="1">
    <source>
        <dbReference type="ARBA" id="ARBA00005957"/>
    </source>
</evidence>
<evidence type="ECO:0000256" key="7">
    <source>
        <dbReference type="ARBA" id="ARBA00022833"/>
    </source>
</evidence>
<proteinExistence type="inferred from homology"/>
<feature type="domain" description="Peptidase M28" evidence="11">
    <location>
        <begin position="254"/>
        <end position="470"/>
    </location>
</feature>
<accession>A0A8J3YSE4</accession>
<evidence type="ECO:0000256" key="4">
    <source>
        <dbReference type="ARBA" id="ARBA00022723"/>
    </source>
</evidence>
<feature type="chain" id="PRO_5035298793" evidence="9">
    <location>
        <begin position="24"/>
        <end position="505"/>
    </location>
</feature>
<comment type="caution">
    <text evidence="12">The sequence shown here is derived from an EMBL/GenBank/DDBJ whole genome shotgun (WGS) entry which is preliminary data.</text>
</comment>
<dbReference type="InterPro" id="IPR046450">
    <property type="entry name" value="PA_dom_sf"/>
</dbReference>
<dbReference type="Proteomes" id="UP000619260">
    <property type="component" value="Unassembled WGS sequence"/>
</dbReference>
<feature type="domain" description="PA" evidence="10">
    <location>
        <begin position="140"/>
        <end position="227"/>
    </location>
</feature>
<keyword evidence="2 12" id="KW-0031">Aminopeptidase</keyword>
<dbReference type="InterPro" id="IPR041756">
    <property type="entry name" value="M28_SGAP-like"/>
</dbReference>
<feature type="compositionally biased region" description="Basic and acidic residues" evidence="8">
    <location>
        <begin position="496"/>
        <end position="505"/>
    </location>
</feature>
<comment type="similarity">
    <text evidence="1">Belongs to the peptidase M28 family. M28A subfamily.</text>
</comment>
<dbReference type="InterPro" id="IPR045175">
    <property type="entry name" value="M28_fam"/>
</dbReference>
<dbReference type="RefSeq" id="WP_239153491.1">
    <property type="nucleotide sequence ID" value="NZ_BOPF01000028.1"/>
</dbReference>